<dbReference type="InterPro" id="IPR001041">
    <property type="entry name" value="2Fe-2S_ferredoxin-type"/>
</dbReference>
<evidence type="ECO:0000313" key="4">
    <source>
        <dbReference type="Proteomes" id="UP001228139"/>
    </source>
</evidence>
<dbReference type="InterPro" id="IPR036010">
    <property type="entry name" value="2Fe-2S_ferredoxin-like_sf"/>
</dbReference>
<dbReference type="SUPFAM" id="SSF141673">
    <property type="entry name" value="MOSC N-terminal domain-like"/>
    <property type="match status" value="1"/>
</dbReference>
<accession>A0AA50DJY1</accession>
<dbReference type="GO" id="GO:0003824">
    <property type="term" value="F:catalytic activity"/>
    <property type="evidence" value="ECO:0007669"/>
    <property type="project" value="InterPro"/>
</dbReference>
<dbReference type="Gene3D" id="3.10.20.30">
    <property type="match status" value="1"/>
</dbReference>
<dbReference type="PANTHER" id="PTHR14237:SF19">
    <property type="entry name" value="MITOCHONDRIAL AMIDOXIME REDUCING COMPONENT 1"/>
    <property type="match status" value="1"/>
</dbReference>
<dbReference type="EMBL" id="CP132353">
    <property type="protein sequence ID" value="WLS77566.1"/>
    <property type="molecule type" value="Genomic_DNA"/>
</dbReference>
<dbReference type="InterPro" id="IPR012675">
    <property type="entry name" value="Beta-grasp_dom_sf"/>
</dbReference>
<dbReference type="PROSITE" id="PS51085">
    <property type="entry name" value="2FE2S_FER_2"/>
    <property type="match status" value="1"/>
</dbReference>
<dbReference type="SUPFAM" id="SSF50800">
    <property type="entry name" value="PK beta-barrel domain-like"/>
    <property type="match status" value="1"/>
</dbReference>
<dbReference type="PROSITE" id="PS00197">
    <property type="entry name" value="2FE2S_FER_1"/>
    <property type="match status" value="1"/>
</dbReference>
<feature type="domain" description="2Fe-2S ferredoxin-type" evidence="1">
    <location>
        <begin position="290"/>
        <end position="370"/>
    </location>
</feature>
<dbReference type="Pfam" id="PF00111">
    <property type="entry name" value="Fer2"/>
    <property type="match status" value="1"/>
</dbReference>
<dbReference type="Proteomes" id="UP001228139">
    <property type="component" value="Chromosome"/>
</dbReference>
<dbReference type="GO" id="GO:0051537">
    <property type="term" value="F:2 iron, 2 sulfur cluster binding"/>
    <property type="evidence" value="ECO:0007669"/>
    <property type="project" value="InterPro"/>
</dbReference>
<gene>
    <name evidence="3" type="ORF">Q3V30_13890</name>
</gene>
<dbReference type="Pfam" id="PF03476">
    <property type="entry name" value="MOSC_N"/>
    <property type="match status" value="1"/>
</dbReference>
<dbReference type="GO" id="GO:0030151">
    <property type="term" value="F:molybdenum ion binding"/>
    <property type="evidence" value="ECO:0007669"/>
    <property type="project" value="InterPro"/>
</dbReference>
<dbReference type="CDD" id="cd00207">
    <property type="entry name" value="fer2"/>
    <property type="match status" value="1"/>
</dbReference>
<dbReference type="InterPro" id="IPR005303">
    <property type="entry name" value="MOCOS_middle"/>
</dbReference>
<dbReference type="SUPFAM" id="SSF54292">
    <property type="entry name" value="2Fe-2S ferredoxin-like"/>
    <property type="match status" value="1"/>
</dbReference>
<dbReference type="AlphaFoldDB" id="A0AA50DJY1"/>
<reference evidence="3 4" key="1">
    <citation type="submission" date="2023-07" db="EMBL/GenBank/DDBJ databases">
        <title>Pathogenic bacteria of pear tree diseases.</title>
        <authorList>
            <person name="Zhang Z."/>
            <person name="He L."/>
            <person name="Huang R."/>
        </authorList>
    </citation>
    <scope>NUCLEOTIDE SEQUENCE [LARGE SCALE GENOMIC DNA]</scope>
    <source>
        <strain evidence="3 4">DE2</strain>
    </source>
</reference>
<dbReference type="InterPro" id="IPR006058">
    <property type="entry name" value="2Fe2S_fd_BS"/>
</dbReference>
<dbReference type="InterPro" id="IPR005302">
    <property type="entry name" value="MoCF_Sase_C"/>
</dbReference>
<dbReference type="RefSeq" id="WP_306206574.1">
    <property type="nucleotide sequence ID" value="NZ_CP132353.1"/>
</dbReference>
<dbReference type="InterPro" id="IPR011037">
    <property type="entry name" value="Pyrv_Knase-like_insert_dom_sf"/>
</dbReference>
<name>A0AA50DJY1_9GAMM</name>
<dbReference type="Pfam" id="PF03473">
    <property type="entry name" value="MOSC"/>
    <property type="match status" value="1"/>
</dbReference>
<dbReference type="PROSITE" id="PS51340">
    <property type="entry name" value="MOSC"/>
    <property type="match status" value="1"/>
</dbReference>
<sequence>MISLSRLYIHPVKSMRGTQVSHAQALESGLAFDRIFMITETDGTFITARQYPEMVLFTPAPIPEGLFLSAPDGTSATIRLADFASDGAPTEVWGNSFTALIAPDAINQWLSAFFPRPVQLRWVGPEMTRRVKRFEQVPLGFADGFPFLLINEASLHDLRQRCPAGVKLEQFRPNIVVTGATAWAEDSWSTVRIGDILFDVPKPCSRCIFTTVSPERGRKHPSGEPLATLQKFRTALDGSGDIDFGLNLIARSSGIMHTGDELQVLASKPPRPYGAGQVSESLEVENSSAASVAISWQGETFMGNNQQVLLEQLEMQGYRIPYSCRAGICGSCRMTLVSGDVKPMKKGAVRENGTILSCSCIPAGNIVLTE</sequence>
<keyword evidence="4" id="KW-1185">Reference proteome</keyword>
<evidence type="ECO:0000259" key="1">
    <source>
        <dbReference type="PROSITE" id="PS51085"/>
    </source>
</evidence>
<evidence type="ECO:0000313" key="3">
    <source>
        <dbReference type="EMBL" id="WLS77566.1"/>
    </source>
</evidence>
<organism evidence="3 4">
    <name type="scientific">Erwinia pyri</name>
    <dbReference type="NCBI Taxonomy" id="3062598"/>
    <lineage>
        <taxon>Bacteria</taxon>
        <taxon>Pseudomonadati</taxon>
        <taxon>Pseudomonadota</taxon>
        <taxon>Gammaproteobacteria</taxon>
        <taxon>Enterobacterales</taxon>
        <taxon>Erwiniaceae</taxon>
        <taxon>Erwinia</taxon>
    </lineage>
</organism>
<protein>
    <submittedName>
        <fullName evidence="3">YcbX family protein</fullName>
    </submittedName>
</protein>
<evidence type="ECO:0000259" key="2">
    <source>
        <dbReference type="PROSITE" id="PS51340"/>
    </source>
</evidence>
<proteinExistence type="predicted"/>
<dbReference type="GO" id="GO:0030170">
    <property type="term" value="F:pyridoxal phosphate binding"/>
    <property type="evidence" value="ECO:0007669"/>
    <property type="project" value="InterPro"/>
</dbReference>
<dbReference type="KEGG" id="epi:Q3V30_13890"/>
<dbReference type="PANTHER" id="PTHR14237">
    <property type="entry name" value="MOLYBDOPTERIN COFACTOR SULFURASE MOSC"/>
    <property type="match status" value="1"/>
</dbReference>
<feature type="domain" description="MOSC" evidence="2">
    <location>
        <begin position="118"/>
        <end position="265"/>
    </location>
</feature>